<sequence length="104" mass="12012">MLTGKQIKYLKKLAHPLKPVFQIGKSGLQDQLYHELSAVLDKRELIKVSLLQNTFEDVREAGTLCAKKTTSELVQVIGHTFVLYRESEKHRRIELPERRGRKQG</sequence>
<organism evidence="4">
    <name type="scientific">Sporolactobacillus sp. Y61</name>
    <dbReference type="NCBI Taxonomy" id="3160863"/>
    <lineage>
        <taxon>Bacteria</taxon>
        <taxon>Bacillati</taxon>
        <taxon>Bacillota</taxon>
        <taxon>Bacilli</taxon>
        <taxon>Bacillales</taxon>
        <taxon>Sporolactobacillaceae</taxon>
        <taxon>Sporolactobacillus</taxon>
    </lineage>
</organism>
<evidence type="ECO:0000259" key="3">
    <source>
        <dbReference type="PROSITE" id="PS51295"/>
    </source>
</evidence>
<dbReference type="InterPro" id="IPR051925">
    <property type="entry name" value="RNA-binding_domain"/>
</dbReference>
<dbReference type="InterPro" id="IPR001890">
    <property type="entry name" value="RNA-binding_CRM"/>
</dbReference>
<evidence type="ECO:0000313" key="4">
    <source>
        <dbReference type="EMBL" id="XCJ16561.1"/>
    </source>
</evidence>
<reference evidence="4" key="1">
    <citation type="submission" date="2024-06" db="EMBL/GenBank/DDBJ databases">
        <authorList>
            <person name="Fan A."/>
            <person name="Zhang F.Y."/>
            <person name="Zhang L."/>
        </authorList>
    </citation>
    <scope>NUCLEOTIDE SEQUENCE</scope>
    <source>
        <strain evidence="4">Y61</strain>
    </source>
</reference>
<dbReference type="SMART" id="SM01103">
    <property type="entry name" value="CRS1_YhbY"/>
    <property type="match status" value="1"/>
</dbReference>
<feature type="domain" description="CRM" evidence="3">
    <location>
        <begin position="1"/>
        <end position="96"/>
    </location>
</feature>
<dbReference type="PANTHER" id="PTHR40065">
    <property type="entry name" value="RNA-BINDING PROTEIN YHBY"/>
    <property type="match status" value="1"/>
</dbReference>
<gene>
    <name evidence="4" type="primary">yhbY</name>
    <name evidence="4" type="ORF">ABNN70_13030</name>
</gene>
<dbReference type="Gene3D" id="3.30.110.60">
    <property type="entry name" value="YhbY-like"/>
    <property type="match status" value="1"/>
</dbReference>
<evidence type="ECO:0000256" key="2">
    <source>
        <dbReference type="PROSITE-ProRule" id="PRU00626"/>
    </source>
</evidence>
<name>A0AAU8IED7_9BACL</name>
<dbReference type="EMBL" id="CP159510">
    <property type="protein sequence ID" value="XCJ16561.1"/>
    <property type="molecule type" value="Genomic_DNA"/>
</dbReference>
<dbReference type="SUPFAM" id="SSF75471">
    <property type="entry name" value="YhbY-like"/>
    <property type="match status" value="1"/>
</dbReference>
<keyword evidence="1 2" id="KW-0694">RNA-binding</keyword>
<dbReference type="Pfam" id="PF01985">
    <property type="entry name" value="CRS1_YhbY"/>
    <property type="match status" value="1"/>
</dbReference>
<dbReference type="GO" id="GO:0003723">
    <property type="term" value="F:RNA binding"/>
    <property type="evidence" value="ECO:0007669"/>
    <property type="project" value="UniProtKB-UniRule"/>
</dbReference>
<dbReference type="InterPro" id="IPR035920">
    <property type="entry name" value="YhbY-like_sf"/>
</dbReference>
<dbReference type="NCBIfam" id="TIGR00253">
    <property type="entry name" value="RNA_bind_YhbY"/>
    <property type="match status" value="1"/>
</dbReference>
<accession>A0AAU8IED7</accession>
<dbReference type="InterPro" id="IPR017924">
    <property type="entry name" value="RNA-binding_YhbY"/>
</dbReference>
<dbReference type="RefSeq" id="WP_353948031.1">
    <property type="nucleotide sequence ID" value="NZ_CP159510.1"/>
</dbReference>
<proteinExistence type="predicted"/>
<dbReference type="PROSITE" id="PS51295">
    <property type="entry name" value="CRM"/>
    <property type="match status" value="1"/>
</dbReference>
<dbReference type="PANTHER" id="PTHR40065:SF3">
    <property type="entry name" value="RNA-BINDING PROTEIN YHBY"/>
    <property type="match status" value="1"/>
</dbReference>
<protein>
    <submittedName>
        <fullName evidence="4">Ribosome assembly RNA-binding protein YhbY</fullName>
    </submittedName>
</protein>
<dbReference type="AlphaFoldDB" id="A0AAU8IED7"/>
<evidence type="ECO:0000256" key="1">
    <source>
        <dbReference type="ARBA" id="ARBA00022884"/>
    </source>
</evidence>